<dbReference type="Pfam" id="PF00069">
    <property type="entry name" value="Pkinase"/>
    <property type="match status" value="1"/>
</dbReference>
<evidence type="ECO:0000256" key="6">
    <source>
        <dbReference type="SAM" id="MobiDB-lite"/>
    </source>
</evidence>
<evidence type="ECO:0000256" key="3">
    <source>
        <dbReference type="ARBA" id="ARBA00022840"/>
    </source>
</evidence>
<evidence type="ECO:0000313" key="9">
    <source>
        <dbReference type="Proteomes" id="UP001470230"/>
    </source>
</evidence>
<evidence type="ECO:0000256" key="2">
    <source>
        <dbReference type="ARBA" id="ARBA00022741"/>
    </source>
</evidence>
<sequence>MTDRVFGGRYALIKKIGAGSFGEIYYGEDRKTGKGVAIKIEQLKTQVPQLSAESKIYSILSGGVNVCKLYYFGIEIKTCAMVIDFLGKSLESARIECGGKLSVKTVLMLADQMISSVQFLHCCNLIHRDIKPDNFMMGVNDTSNQIFLIDFGLAMFYRDPKTNNHIPYSEHNSFAGTARYASISSLRGIGPSRRDDLEALAYVWAYLLRGSLPWMNVVANSLQAKYSQIVSVKAKITPELLFDGFPSEFADYLKEVRALKFQDEPNYAKYRKMFRDSLEKLGCIYDYQYDWVIGPPKIKSISASISKKNDDLPPRRNQFRTKKKPIKIELESSRFKSSVNKRSQSSRPVIKFKSAAESND</sequence>
<keyword evidence="5" id="KW-0418">Kinase</keyword>
<evidence type="ECO:0000256" key="1">
    <source>
        <dbReference type="ARBA" id="ARBA00012513"/>
    </source>
</evidence>
<dbReference type="Proteomes" id="UP001470230">
    <property type="component" value="Unassembled WGS sequence"/>
</dbReference>
<keyword evidence="3 4" id="KW-0067">ATP-binding</keyword>
<dbReference type="InterPro" id="IPR050235">
    <property type="entry name" value="CK1_Ser-Thr_kinase"/>
</dbReference>
<dbReference type="PROSITE" id="PS00107">
    <property type="entry name" value="PROTEIN_KINASE_ATP"/>
    <property type="match status" value="1"/>
</dbReference>
<dbReference type="EMBL" id="JAPFFF010000005">
    <property type="protein sequence ID" value="KAK8888966.1"/>
    <property type="molecule type" value="Genomic_DNA"/>
</dbReference>
<evidence type="ECO:0000256" key="4">
    <source>
        <dbReference type="PROSITE-ProRule" id="PRU10141"/>
    </source>
</evidence>
<evidence type="ECO:0000259" key="7">
    <source>
        <dbReference type="PROSITE" id="PS50011"/>
    </source>
</evidence>
<comment type="caution">
    <text evidence="8">The sequence shown here is derived from an EMBL/GenBank/DDBJ whole genome shotgun (WGS) entry which is preliminary data.</text>
</comment>
<dbReference type="InterPro" id="IPR008271">
    <property type="entry name" value="Ser/Thr_kinase_AS"/>
</dbReference>
<evidence type="ECO:0000313" key="8">
    <source>
        <dbReference type="EMBL" id="KAK8888966.1"/>
    </source>
</evidence>
<evidence type="ECO:0000256" key="5">
    <source>
        <dbReference type="RuleBase" id="RU000304"/>
    </source>
</evidence>
<dbReference type="SUPFAM" id="SSF56112">
    <property type="entry name" value="Protein kinase-like (PK-like)"/>
    <property type="match status" value="1"/>
</dbReference>
<dbReference type="SMART" id="SM00220">
    <property type="entry name" value="S_TKc"/>
    <property type="match status" value="1"/>
</dbReference>
<reference evidence="8 9" key="1">
    <citation type="submission" date="2024-04" db="EMBL/GenBank/DDBJ databases">
        <title>Tritrichomonas musculus Genome.</title>
        <authorList>
            <person name="Alves-Ferreira E."/>
            <person name="Grigg M."/>
            <person name="Lorenzi H."/>
            <person name="Galac M."/>
        </authorList>
    </citation>
    <scope>NUCLEOTIDE SEQUENCE [LARGE SCALE GENOMIC DNA]</scope>
    <source>
        <strain evidence="8 9">EAF2021</strain>
    </source>
</reference>
<gene>
    <name evidence="8" type="ORF">M9Y10_033707</name>
</gene>
<proteinExistence type="inferred from homology"/>
<accession>A0ABR2KDY2</accession>
<feature type="binding site" evidence="4">
    <location>
        <position position="39"/>
    </location>
    <ligand>
        <name>ATP</name>
        <dbReference type="ChEBI" id="CHEBI:30616"/>
    </ligand>
</feature>
<dbReference type="PROSITE" id="PS00108">
    <property type="entry name" value="PROTEIN_KINASE_ST"/>
    <property type="match status" value="1"/>
</dbReference>
<keyword evidence="5" id="KW-0808">Transferase</keyword>
<dbReference type="Gene3D" id="1.10.510.10">
    <property type="entry name" value="Transferase(Phosphotransferase) domain 1"/>
    <property type="match status" value="1"/>
</dbReference>
<protein>
    <recommendedName>
        <fullName evidence="1">non-specific serine/threonine protein kinase</fullName>
        <ecNumber evidence="1">2.7.11.1</ecNumber>
    </recommendedName>
</protein>
<dbReference type="InterPro" id="IPR000719">
    <property type="entry name" value="Prot_kinase_dom"/>
</dbReference>
<dbReference type="InterPro" id="IPR017441">
    <property type="entry name" value="Protein_kinase_ATP_BS"/>
</dbReference>
<dbReference type="PROSITE" id="PS50011">
    <property type="entry name" value="PROTEIN_KINASE_DOM"/>
    <property type="match status" value="1"/>
</dbReference>
<feature type="domain" description="Protein kinase" evidence="7">
    <location>
        <begin position="10"/>
        <end position="278"/>
    </location>
</feature>
<dbReference type="CDD" id="cd14016">
    <property type="entry name" value="STKc_CK1"/>
    <property type="match status" value="1"/>
</dbReference>
<keyword evidence="5" id="KW-0723">Serine/threonine-protein kinase</keyword>
<dbReference type="PANTHER" id="PTHR11909">
    <property type="entry name" value="CASEIN KINASE-RELATED"/>
    <property type="match status" value="1"/>
</dbReference>
<dbReference type="InterPro" id="IPR011009">
    <property type="entry name" value="Kinase-like_dom_sf"/>
</dbReference>
<name>A0ABR2KDY2_9EUKA</name>
<feature type="compositionally biased region" description="Polar residues" evidence="6">
    <location>
        <begin position="337"/>
        <end position="347"/>
    </location>
</feature>
<keyword evidence="2 4" id="KW-0547">Nucleotide-binding</keyword>
<organism evidence="8 9">
    <name type="scientific">Tritrichomonas musculus</name>
    <dbReference type="NCBI Taxonomy" id="1915356"/>
    <lineage>
        <taxon>Eukaryota</taxon>
        <taxon>Metamonada</taxon>
        <taxon>Parabasalia</taxon>
        <taxon>Tritrichomonadida</taxon>
        <taxon>Tritrichomonadidae</taxon>
        <taxon>Tritrichomonas</taxon>
    </lineage>
</organism>
<feature type="region of interest" description="Disordered" evidence="6">
    <location>
        <begin position="337"/>
        <end position="360"/>
    </location>
</feature>
<dbReference type="EC" id="2.7.11.1" evidence="1"/>
<comment type="similarity">
    <text evidence="5">Belongs to the protein kinase superfamily.</text>
</comment>
<keyword evidence="9" id="KW-1185">Reference proteome</keyword>